<dbReference type="Proteomes" id="UP000095210">
    <property type="component" value="Chromosome"/>
</dbReference>
<dbReference type="InterPro" id="IPR036259">
    <property type="entry name" value="MFS_trans_sf"/>
</dbReference>
<feature type="transmembrane region" description="Helical" evidence="10">
    <location>
        <begin position="59"/>
        <end position="80"/>
    </location>
</feature>
<sequence length="471" mass="49913">MVETGSYTASPSTKPATSRLLYVALIAASAALGGFLFGFDTAVINGAITGVQNRFNIGAGATGLVVSSALIGCALGAWFAGSLADRVGRIRTMQISATLYGVAALAASMAFSPFDLIFWRVLCGLGIGLASVTAPAYIAEISPAAYRGRLGSLQQLGMVLGIASAQLLNYAIVAVAGGSAEKLGPIAAWQWMLLIATIPAIVFGVLVSRIPESPRYLVAKNRFTQAGGVLQRIETGDVDKRLSEIRQSLDNESKPKLRNLRIGRFGLLPIVWVGITLAMLQQLVGINVIFYYSATLWQSVGFGEDTALLNSVISAIVNLLGTFVAIALIDRVGRRPILLVGSVGMTVSLGVAAWCFSFAEVVDGATVLPALQGQIAFVAANMFVFCFASAWGPLTWVLLGEMFPNRVRAIALSVAASAQWAANWLVSTTFPSLSEFSLTFAYGLYTTFAALSFFFVAKFIPETRGKTLEEM</sequence>
<keyword evidence="7 10" id="KW-1133">Transmembrane helix</keyword>
<dbReference type="InterPro" id="IPR047984">
    <property type="entry name" value="XylE-like"/>
</dbReference>
<dbReference type="InterPro" id="IPR005828">
    <property type="entry name" value="MFS_sugar_transport-like"/>
</dbReference>
<dbReference type="PANTHER" id="PTHR48020:SF12">
    <property type="entry name" value="PROTON MYO-INOSITOL COTRANSPORTER"/>
    <property type="match status" value="1"/>
</dbReference>
<reference evidence="13" key="1">
    <citation type="submission" date="2016-03" db="EMBL/GenBank/DDBJ databases">
        <title>Complete genome sequence of the type strain Actinoalloteichus hymeniacidonis DSM 45092.</title>
        <authorList>
            <person name="Schaffert L."/>
            <person name="Albersmeier A."/>
            <person name="Winkler A."/>
            <person name="Kalinowski J."/>
            <person name="Zotchev S."/>
            <person name="Ruckert C."/>
        </authorList>
    </citation>
    <scope>NUCLEOTIDE SEQUENCE [LARGE SCALE GENOMIC DNA]</scope>
    <source>
        <strain evidence="13">HPA177(T) (DSM 45092(T))</strain>
    </source>
</reference>
<keyword evidence="13" id="KW-1185">Reference proteome</keyword>
<dbReference type="InterPro" id="IPR050814">
    <property type="entry name" value="Myo-inositol_Transporter"/>
</dbReference>
<dbReference type="EMBL" id="CP014859">
    <property type="protein sequence ID" value="AOS66091.1"/>
    <property type="molecule type" value="Genomic_DNA"/>
</dbReference>
<dbReference type="PRINTS" id="PR00171">
    <property type="entry name" value="SUGRTRNSPORT"/>
</dbReference>
<feature type="transmembrane region" description="Helical" evidence="10">
    <location>
        <begin position="186"/>
        <end position="207"/>
    </location>
</feature>
<evidence type="ECO:0000256" key="3">
    <source>
        <dbReference type="ARBA" id="ARBA00022448"/>
    </source>
</evidence>
<dbReference type="NCBIfam" id="TIGR00879">
    <property type="entry name" value="SP"/>
    <property type="match status" value="1"/>
</dbReference>
<evidence type="ECO:0000313" key="12">
    <source>
        <dbReference type="EMBL" id="AOS66091.1"/>
    </source>
</evidence>
<feature type="transmembrane region" description="Helical" evidence="10">
    <location>
        <begin position="438"/>
        <end position="457"/>
    </location>
</feature>
<keyword evidence="5" id="KW-0762">Sugar transport</keyword>
<feature type="transmembrane region" description="Helical" evidence="10">
    <location>
        <begin position="117"/>
        <end position="138"/>
    </location>
</feature>
<dbReference type="GO" id="GO:0022857">
    <property type="term" value="F:transmembrane transporter activity"/>
    <property type="evidence" value="ECO:0007669"/>
    <property type="project" value="InterPro"/>
</dbReference>
<evidence type="ECO:0000256" key="2">
    <source>
        <dbReference type="ARBA" id="ARBA00010992"/>
    </source>
</evidence>
<feature type="transmembrane region" description="Helical" evidence="10">
    <location>
        <begin position="265"/>
        <end position="292"/>
    </location>
</feature>
<evidence type="ECO:0000256" key="6">
    <source>
        <dbReference type="ARBA" id="ARBA00022692"/>
    </source>
</evidence>
<evidence type="ECO:0000259" key="11">
    <source>
        <dbReference type="PROSITE" id="PS50850"/>
    </source>
</evidence>
<organism evidence="12 13">
    <name type="scientific">Actinoalloteichus hymeniacidonis</name>
    <dbReference type="NCBI Taxonomy" id="340345"/>
    <lineage>
        <taxon>Bacteria</taxon>
        <taxon>Bacillati</taxon>
        <taxon>Actinomycetota</taxon>
        <taxon>Actinomycetes</taxon>
        <taxon>Pseudonocardiales</taxon>
        <taxon>Pseudonocardiaceae</taxon>
        <taxon>Actinoalloteichus</taxon>
    </lineage>
</organism>
<name>A0AAC9N1R8_9PSEU</name>
<gene>
    <name evidence="12" type="ORF">TL08_26615</name>
</gene>
<evidence type="ECO:0000256" key="4">
    <source>
        <dbReference type="ARBA" id="ARBA00022475"/>
    </source>
</evidence>
<dbReference type="PROSITE" id="PS00216">
    <property type="entry name" value="SUGAR_TRANSPORT_1"/>
    <property type="match status" value="1"/>
</dbReference>
<feature type="transmembrane region" description="Helical" evidence="10">
    <location>
        <begin position="159"/>
        <end position="180"/>
    </location>
</feature>
<feature type="transmembrane region" description="Helical" evidence="10">
    <location>
        <begin position="371"/>
        <end position="397"/>
    </location>
</feature>
<dbReference type="AlphaFoldDB" id="A0AAC9N1R8"/>
<evidence type="ECO:0000256" key="5">
    <source>
        <dbReference type="ARBA" id="ARBA00022597"/>
    </source>
</evidence>
<evidence type="ECO:0000313" key="13">
    <source>
        <dbReference type="Proteomes" id="UP000095210"/>
    </source>
</evidence>
<keyword evidence="8 10" id="KW-0472">Membrane</keyword>
<comment type="similarity">
    <text evidence="2 9">Belongs to the major facilitator superfamily. Sugar transporter (TC 2.A.1.1) family.</text>
</comment>
<feature type="transmembrane region" description="Helical" evidence="10">
    <location>
        <begin position="336"/>
        <end position="359"/>
    </location>
</feature>
<dbReference type="PROSITE" id="PS50850">
    <property type="entry name" value="MFS"/>
    <property type="match status" value="1"/>
</dbReference>
<evidence type="ECO:0000256" key="9">
    <source>
        <dbReference type="RuleBase" id="RU003346"/>
    </source>
</evidence>
<dbReference type="GO" id="GO:0005886">
    <property type="term" value="C:plasma membrane"/>
    <property type="evidence" value="ECO:0007669"/>
    <property type="project" value="UniProtKB-SubCell"/>
</dbReference>
<feature type="transmembrane region" description="Helical" evidence="10">
    <location>
        <begin position="312"/>
        <end position="329"/>
    </location>
</feature>
<feature type="domain" description="Major facilitator superfamily (MFS) profile" evidence="11">
    <location>
        <begin position="26"/>
        <end position="464"/>
    </location>
</feature>
<dbReference type="SUPFAM" id="SSF103473">
    <property type="entry name" value="MFS general substrate transporter"/>
    <property type="match status" value="1"/>
</dbReference>
<evidence type="ECO:0000256" key="1">
    <source>
        <dbReference type="ARBA" id="ARBA00004651"/>
    </source>
</evidence>
<dbReference type="Pfam" id="PF00083">
    <property type="entry name" value="Sugar_tr"/>
    <property type="match status" value="1"/>
</dbReference>
<dbReference type="InterPro" id="IPR020846">
    <property type="entry name" value="MFS_dom"/>
</dbReference>
<keyword evidence="6 10" id="KW-0812">Transmembrane</keyword>
<keyword evidence="3 9" id="KW-0813">Transport</keyword>
<proteinExistence type="inferred from homology"/>
<evidence type="ECO:0000256" key="10">
    <source>
        <dbReference type="SAM" id="Phobius"/>
    </source>
</evidence>
<dbReference type="RefSeq" id="WP_069852953.1">
    <property type="nucleotide sequence ID" value="NZ_CP014859.1"/>
</dbReference>
<dbReference type="PROSITE" id="PS00217">
    <property type="entry name" value="SUGAR_TRANSPORT_2"/>
    <property type="match status" value="1"/>
</dbReference>
<dbReference type="PANTHER" id="PTHR48020">
    <property type="entry name" value="PROTON MYO-INOSITOL COTRANSPORTER"/>
    <property type="match status" value="1"/>
</dbReference>
<dbReference type="CDD" id="cd17359">
    <property type="entry name" value="MFS_XylE_like"/>
    <property type="match status" value="1"/>
</dbReference>
<evidence type="ECO:0000256" key="7">
    <source>
        <dbReference type="ARBA" id="ARBA00022989"/>
    </source>
</evidence>
<feature type="transmembrane region" description="Helical" evidence="10">
    <location>
        <begin position="20"/>
        <end position="39"/>
    </location>
</feature>
<comment type="subcellular location">
    <subcellularLocation>
        <location evidence="1">Cell membrane</location>
        <topology evidence="1">Multi-pass membrane protein</topology>
    </subcellularLocation>
</comment>
<evidence type="ECO:0000256" key="8">
    <source>
        <dbReference type="ARBA" id="ARBA00023136"/>
    </source>
</evidence>
<protein>
    <submittedName>
        <fullName evidence="12">MFS transporter, sugar porter family</fullName>
    </submittedName>
</protein>
<dbReference type="FunFam" id="1.20.1250.20:FF:000122">
    <property type="entry name" value="D-xylose transporter XylE"/>
    <property type="match status" value="1"/>
</dbReference>
<dbReference type="InterPro" id="IPR005829">
    <property type="entry name" value="Sugar_transporter_CS"/>
</dbReference>
<dbReference type="InterPro" id="IPR003663">
    <property type="entry name" value="Sugar/inositol_transpt"/>
</dbReference>
<feature type="transmembrane region" description="Helical" evidence="10">
    <location>
        <begin position="92"/>
        <end position="111"/>
    </location>
</feature>
<accession>A0AAC9N1R8</accession>
<dbReference type="KEGG" id="ahm:TL08_26615"/>
<keyword evidence="4" id="KW-1003">Cell membrane</keyword>
<dbReference type="Gene3D" id="1.20.1250.20">
    <property type="entry name" value="MFS general substrate transporter like domains"/>
    <property type="match status" value="2"/>
</dbReference>
<feature type="transmembrane region" description="Helical" evidence="10">
    <location>
        <begin position="409"/>
        <end position="426"/>
    </location>
</feature>